<evidence type="ECO:0000256" key="1">
    <source>
        <dbReference type="ARBA" id="ARBA00022553"/>
    </source>
</evidence>
<evidence type="ECO:0000313" key="3">
    <source>
        <dbReference type="Proteomes" id="UP000504617"/>
    </source>
</evidence>
<organism evidence="3 4">
    <name type="scientific">Thamnophis sirtalis</name>
    <dbReference type="NCBI Taxonomy" id="35019"/>
    <lineage>
        <taxon>Eukaryota</taxon>
        <taxon>Metazoa</taxon>
        <taxon>Chordata</taxon>
        <taxon>Craniata</taxon>
        <taxon>Vertebrata</taxon>
        <taxon>Euteleostomi</taxon>
        <taxon>Lepidosauria</taxon>
        <taxon>Squamata</taxon>
        <taxon>Bifurcata</taxon>
        <taxon>Unidentata</taxon>
        <taxon>Episquamata</taxon>
        <taxon>Toxicofera</taxon>
        <taxon>Serpentes</taxon>
        <taxon>Colubroidea</taxon>
        <taxon>Colubridae</taxon>
        <taxon>Natricinae</taxon>
        <taxon>Thamnophis</taxon>
    </lineage>
</organism>
<feature type="compositionally biased region" description="Polar residues" evidence="2">
    <location>
        <begin position="191"/>
        <end position="202"/>
    </location>
</feature>
<gene>
    <name evidence="4" type="primary">FAM117A</name>
</gene>
<name>A0A6I9Z459_9SAUR</name>
<feature type="region of interest" description="Disordered" evidence="2">
    <location>
        <begin position="186"/>
        <end position="263"/>
    </location>
</feature>
<protein>
    <submittedName>
        <fullName evidence="4">Protein FAM117A isoform X3</fullName>
    </submittedName>
</protein>
<feature type="region of interest" description="Disordered" evidence="2">
    <location>
        <begin position="130"/>
        <end position="149"/>
    </location>
</feature>
<dbReference type="CTD" id="81558"/>
<dbReference type="AlphaFoldDB" id="A0A6I9Z459"/>
<feature type="compositionally biased region" description="Low complexity" evidence="2">
    <location>
        <begin position="235"/>
        <end position="258"/>
    </location>
</feature>
<dbReference type="InterPro" id="IPR026642">
    <property type="entry name" value="Glcci1/FAM117"/>
</dbReference>
<dbReference type="OrthoDB" id="10037581at2759"/>
<evidence type="ECO:0000313" key="4">
    <source>
        <dbReference type="RefSeq" id="XP_013930640.1"/>
    </source>
</evidence>
<feature type="region of interest" description="Disordered" evidence="2">
    <location>
        <begin position="71"/>
        <end position="105"/>
    </location>
</feature>
<keyword evidence="3" id="KW-1185">Reference proteome</keyword>
<accession>A0A6I9Z459</accession>
<dbReference type="Proteomes" id="UP000504617">
    <property type="component" value="Unplaced"/>
</dbReference>
<evidence type="ECO:0000256" key="2">
    <source>
        <dbReference type="SAM" id="MobiDB-lite"/>
    </source>
</evidence>
<reference evidence="4" key="1">
    <citation type="submission" date="2025-08" db="UniProtKB">
        <authorList>
            <consortium name="RefSeq"/>
        </authorList>
    </citation>
    <scope>IDENTIFICATION</scope>
    <source>
        <tissue evidence="4">Skeletal muscle</tissue>
    </source>
</reference>
<dbReference type="RefSeq" id="XP_013930640.1">
    <property type="nucleotide sequence ID" value="XM_014075165.1"/>
</dbReference>
<keyword evidence="1" id="KW-0597">Phosphoprotein</keyword>
<dbReference type="PANTHER" id="PTHR14972:SF7">
    <property type="entry name" value="PROTEIN FAM117A"/>
    <property type="match status" value="1"/>
</dbReference>
<dbReference type="PANTHER" id="PTHR14972">
    <property type="entry name" value="AGAP011572-PA"/>
    <property type="match status" value="1"/>
</dbReference>
<dbReference type="Pfam" id="PF15388">
    <property type="entry name" value="FAM117"/>
    <property type="match status" value="1"/>
</dbReference>
<sequence length="432" mass="47505">MPPVRFFVLGPSRPSRSCERPVQSEGGGAVRLIGNPQAALAFSTRAMAAGTSSSCWVGLQPLKSTFPFQLQSRRNGDGDRAASVPWAAGSERTSRNRPPRAQHTSSLDTILDSYLMGQWPRDAEGLPLSHMSDKSTQTPVSWHESEVGKVADHKRSASWHNMDHRREIAKLKQQLQRTKLAVWNSKEKDQSFSTQGNHSMAPSTKVLEVPDGHRAPLPFQRNTEDSWLPRLENNSSPCSSLSLSPSPSDGLQQSSPSPTRMITDEDLPRFLAKLVLENKGRENGSTSPDLSFALSPHPNHTYVFKREPPEGCEKIHASEEVVPDQPVLPSCPDKNKVYFKPTGSAFCQFSLVKPLIPKVNIPYRDFSSSPNPKSSGTFPSCQATTAVPILTLQKDLSGDNFSENPKSPSLGLESWKRHQPEDAALFHSSVAV</sequence>
<dbReference type="GeneID" id="106556168"/>
<proteinExistence type="predicted"/>